<organism evidence="3 4">
    <name type="scientific">Filobasidium floriforme</name>
    <dbReference type="NCBI Taxonomy" id="5210"/>
    <lineage>
        <taxon>Eukaryota</taxon>
        <taxon>Fungi</taxon>
        <taxon>Dikarya</taxon>
        <taxon>Basidiomycota</taxon>
        <taxon>Agaricomycotina</taxon>
        <taxon>Tremellomycetes</taxon>
        <taxon>Filobasidiales</taxon>
        <taxon>Filobasidiaceae</taxon>
        <taxon>Filobasidium</taxon>
    </lineage>
</organism>
<feature type="compositionally biased region" description="Low complexity" evidence="1">
    <location>
        <begin position="565"/>
        <end position="577"/>
    </location>
</feature>
<gene>
    <name evidence="3" type="ORF">FFLO_03607</name>
</gene>
<name>A0A8K0JMH0_9TREE</name>
<evidence type="ECO:0000256" key="1">
    <source>
        <dbReference type="SAM" id="MobiDB-lite"/>
    </source>
</evidence>
<keyword evidence="4" id="KW-1185">Reference proteome</keyword>
<feature type="compositionally biased region" description="Polar residues" evidence="1">
    <location>
        <begin position="9"/>
        <end position="24"/>
    </location>
</feature>
<dbReference type="InterPro" id="IPR000210">
    <property type="entry name" value="BTB/POZ_dom"/>
</dbReference>
<feature type="region of interest" description="Disordered" evidence="1">
    <location>
        <begin position="276"/>
        <end position="310"/>
    </location>
</feature>
<reference evidence="3" key="1">
    <citation type="submission" date="2020-04" db="EMBL/GenBank/DDBJ databases">
        <title>Analysis of mating type loci in Filobasidium floriforme.</title>
        <authorList>
            <person name="Nowrousian M."/>
        </authorList>
    </citation>
    <scope>NUCLEOTIDE SEQUENCE</scope>
    <source>
        <strain evidence="3">CBS 6242</strain>
    </source>
</reference>
<dbReference type="InterPro" id="IPR011333">
    <property type="entry name" value="SKP1/BTB/POZ_sf"/>
</dbReference>
<protein>
    <recommendedName>
        <fullName evidence="2">BTB domain-containing protein</fullName>
    </recommendedName>
</protein>
<proteinExistence type="predicted"/>
<evidence type="ECO:0000313" key="3">
    <source>
        <dbReference type="EMBL" id="KAG7535936.1"/>
    </source>
</evidence>
<feature type="domain" description="BTB" evidence="2">
    <location>
        <begin position="316"/>
        <end position="394"/>
    </location>
</feature>
<dbReference type="Proteomes" id="UP000812966">
    <property type="component" value="Unassembled WGS sequence"/>
</dbReference>
<comment type="caution">
    <text evidence="3">The sequence shown here is derived from an EMBL/GenBank/DDBJ whole genome shotgun (WGS) entry which is preliminary data.</text>
</comment>
<dbReference type="Pfam" id="PF00651">
    <property type="entry name" value="BTB"/>
    <property type="match status" value="1"/>
</dbReference>
<dbReference type="EMBL" id="JABELV010000067">
    <property type="protein sequence ID" value="KAG7535936.1"/>
    <property type="molecule type" value="Genomic_DNA"/>
</dbReference>
<feature type="region of interest" description="Disordered" evidence="1">
    <location>
        <begin position="432"/>
        <end position="593"/>
    </location>
</feature>
<feature type="region of interest" description="Disordered" evidence="1">
    <location>
        <begin position="107"/>
        <end position="130"/>
    </location>
</feature>
<dbReference type="SUPFAM" id="SSF54695">
    <property type="entry name" value="POZ domain"/>
    <property type="match status" value="1"/>
</dbReference>
<feature type="compositionally biased region" description="Low complexity" evidence="1">
    <location>
        <begin position="277"/>
        <end position="305"/>
    </location>
</feature>
<dbReference type="Gene3D" id="3.30.710.10">
    <property type="entry name" value="Potassium Channel Kv1.1, Chain A"/>
    <property type="match status" value="1"/>
</dbReference>
<feature type="compositionally biased region" description="Basic and acidic residues" evidence="1">
    <location>
        <begin position="31"/>
        <end position="46"/>
    </location>
</feature>
<dbReference type="PROSITE" id="PS50097">
    <property type="entry name" value="BTB"/>
    <property type="match status" value="1"/>
</dbReference>
<feature type="compositionally biased region" description="Polar residues" evidence="1">
    <location>
        <begin position="494"/>
        <end position="516"/>
    </location>
</feature>
<dbReference type="PANTHER" id="PTHR24413">
    <property type="entry name" value="SPECKLE-TYPE POZ PROTEIN"/>
    <property type="match status" value="1"/>
</dbReference>
<evidence type="ECO:0000259" key="2">
    <source>
        <dbReference type="PROSITE" id="PS50097"/>
    </source>
</evidence>
<sequence>MTPALATPANRSILGSSQTSNSGQRTHHRRPSEVHRRTPTHPDLKEWSSNSISWTLRGVSTLFQGYLDFGESAKGEREYQLFHSEIGDGRYHMDLVVADSKFPVGMISEEPGLDSDDDNPVPPSPSPRKPNLTLHLYLGLIGAQDIPRERAISTSIFLGLQPGEAADEHSRKSASSSTSEWMYKKWKEWQFCGETDWFQYEILRLSEILDNPLVLEEDAFTLTLHIKEPDGSAVEPLRDGLQVVPSDLLKGLANSLDNKNTGDVRFVCLEYGDETNLPSTSPSSSNLMSQSCPLSRTESRTTSSSHVEREADQDPFVFRKRILYAHSDILKHRSEYFKDMLEFNESCRPSTAPRQGQGQDTERKVETIYCEDTDYQTLYWMLRWIYTDDLEFSEEEDVRKVVSRNGMSGDMQAKRVLGVKGVVPMQDEWGWHSSSADRDVDGESIGILGGDMERLGSDTSPQMGSSILSLPGSVVSTGSRASKSPGASNRDRLTGTSSGSRLSPAVTPTRTRSTAGESKLLSGVGRSAAKPSKPSNTPSRYNGGIKAPSQTRPVVTSPPIKTRRPVSTAVTTSSPSRLPTHRPRDPHCHPTPAPPSASSFAIYVLAHEYNLVGLQQVARSVLLDKLTPGTACSLLLASYKYGELHAETQAYVVENWSAIQQNPAFLAAIQEVSNGLWGPDGGLVLHSLFKRLRT</sequence>
<feature type="region of interest" description="Disordered" evidence="1">
    <location>
        <begin position="1"/>
        <end position="47"/>
    </location>
</feature>
<dbReference type="AlphaFoldDB" id="A0A8K0JMH0"/>
<feature type="compositionally biased region" description="Polar residues" evidence="1">
    <location>
        <begin position="457"/>
        <end position="487"/>
    </location>
</feature>
<evidence type="ECO:0000313" key="4">
    <source>
        <dbReference type="Proteomes" id="UP000812966"/>
    </source>
</evidence>
<accession>A0A8K0JMH0</accession>